<dbReference type="Pfam" id="PF01476">
    <property type="entry name" value="LysM"/>
    <property type="match status" value="1"/>
</dbReference>
<evidence type="ECO:0000259" key="1">
    <source>
        <dbReference type="PROSITE" id="PS51782"/>
    </source>
</evidence>
<dbReference type="Proteomes" id="UP000179769">
    <property type="component" value="Unassembled WGS sequence"/>
</dbReference>
<dbReference type="CDD" id="cd00118">
    <property type="entry name" value="LysM"/>
    <property type="match status" value="1"/>
</dbReference>
<dbReference type="AlphaFoldDB" id="A0A1S1QV54"/>
<protein>
    <submittedName>
        <fullName evidence="2">Peptidoglycan-binding LysM</fullName>
    </submittedName>
</protein>
<dbReference type="InterPro" id="IPR036779">
    <property type="entry name" value="LysM_dom_sf"/>
</dbReference>
<dbReference type="EMBL" id="MAXA01000102">
    <property type="protein sequence ID" value="OHV38588.1"/>
    <property type="molecule type" value="Genomic_DNA"/>
</dbReference>
<dbReference type="SUPFAM" id="SSF54106">
    <property type="entry name" value="LysM domain"/>
    <property type="match status" value="1"/>
</dbReference>
<organism evidence="2 3">
    <name type="scientific">Parafrankia soli</name>
    <dbReference type="NCBI Taxonomy" id="2599596"/>
    <lineage>
        <taxon>Bacteria</taxon>
        <taxon>Bacillati</taxon>
        <taxon>Actinomycetota</taxon>
        <taxon>Actinomycetes</taxon>
        <taxon>Frankiales</taxon>
        <taxon>Frankiaceae</taxon>
        <taxon>Parafrankia</taxon>
    </lineage>
</organism>
<comment type="caution">
    <text evidence="2">The sequence shown here is derived from an EMBL/GenBank/DDBJ whole genome shotgun (WGS) entry which is preliminary data.</text>
</comment>
<dbReference type="PROSITE" id="PS51782">
    <property type="entry name" value="LYSM"/>
    <property type="match status" value="1"/>
</dbReference>
<dbReference type="OrthoDB" id="5084290at2"/>
<feature type="domain" description="LysM" evidence="1">
    <location>
        <begin position="32"/>
        <end position="81"/>
    </location>
</feature>
<dbReference type="InterPro" id="IPR018392">
    <property type="entry name" value="LysM"/>
</dbReference>
<sequence>MVALASTLLGLVFSLVLVTASQAFTGVPVSYRTHVVRSGETLWEIAHEAAPEADTRDTVRGLMTLNGLDTVTLMPGQELRLP</sequence>
<evidence type="ECO:0000313" key="2">
    <source>
        <dbReference type="EMBL" id="OHV38588.1"/>
    </source>
</evidence>
<keyword evidence="3" id="KW-1185">Reference proteome</keyword>
<name>A0A1S1QV54_9ACTN</name>
<dbReference type="RefSeq" id="WP_041253738.1">
    <property type="nucleotide sequence ID" value="NZ_JBFLUH010000031.1"/>
</dbReference>
<proteinExistence type="predicted"/>
<dbReference type="Gene3D" id="3.10.350.10">
    <property type="entry name" value="LysM domain"/>
    <property type="match status" value="1"/>
</dbReference>
<accession>A0A1S1QV54</accession>
<evidence type="ECO:0000313" key="3">
    <source>
        <dbReference type="Proteomes" id="UP000179769"/>
    </source>
</evidence>
<gene>
    <name evidence="2" type="ORF">BBK14_14215</name>
</gene>
<dbReference type="SMART" id="SM00257">
    <property type="entry name" value="LysM"/>
    <property type="match status" value="1"/>
</dbReference>
<reference evidence="3" key="1">
    <citation type="submission" date="2016-07" db="EMBL/GenBank/DDBJ databases">
        <title>Frankia sp. NRRL B-16219 Genome sequencing.</title>
        <authorList>
            <person name="Ghodhbane-Gtari F."/>
            <person name="Swanson E."/>
            <person name="Gueddou A."/>
            <person name="Louati M."/>
            <person name="Nouioui I."/>
            <person name="Hezbri K."/>
            <person name="Abebe-Akele F."/>
            <person name="Simpson S."/>
            <person name="Morris K."/>
            <person name="Thomas K."/>
            <person name="Gtari M."/>
            <person name="Tisa L.S."/>
        </authorList>
    </citation>
    <scope>NUCLEOTIDE SEQUENCE [LARGE SCALE GENOMIC DNA]</scope>
    <source>
        <strain evidence="3">NRRL B-16219</strain>
    </source>
</reference>